<keyword evidence="2" id="KW-1185">Reference proteome</keyword>
<dbReference type="HOGENOM" id="CLU_2513147_0_0_1"/>
<name>V2WR10_MONRO</name>
<protein>
    <submittedName>
        <fullName evidence="1">Uncharacterized protein</fullName>
    </submittedName>
</protein>
<proteinExistence type="predicted"/>
<evidence type="ECO:0000313" key="1">
    <source>
        <dbReference type="EMBL" id="ESK82986.1"/>
    </source>
</evidence>
<sequence length="85" mass="9492">MSLSVAPRPPRYIPPVTINVPSSPPHDTINLRPQVVLDGDCSLCHLLYDPFDSTRNSNERCFEKNTPFLVLVDAQTPKILSGMEE</sequence>
<dbReference type="Proteomes" id="UP000017559">
    <property type="component" value="Unassembled WGS sequence"/>
</dbReference>
<accession>V2WR10</accession>
<dbReference type="AlphaFoldDB" id="V2WR10"/>
<dbReference type="KEGG" id="mrr:Moror_11781"/>
<organism evidence="1 2">
    <name type="scientific">Moniliophthora roreri (strain MCA 2997)</name>
    <name type="common">Cocoa frosty pod rot fungus</name>
    <name type="synonym">Crinipellis roreri</name>
    <dbReference type="NCBI Taxonomy" id="1381753"/>
    <lineage>
        <taxon>Eukaryota</taxon>
        <taxon>Fungi</taxon>
        <taxon>Dikarya</taxon>
        <taxon>Basidiomycota</taxon>
        <taxon>Agaricomycotina</taxon>
        <taxon>Agaricomycetes</taxon>
        <taxon>Agaricomycetidae</taxon>
        <taxon>Agaricales</taxon>
        <taxon>Marasmiineae</taxon>
        <taxon>Marasmiaceae</taxon>
        <taxon>Moniliophthora</taxon>
    </lineage>
</organism>
<gene>
    <name evidence="1" type="ORF">Moror_11781</name>
</gene>
<comment type="caution">
    <text evidence="1">The sequence shown here is derived from an EMBL/GenBank/DDBJ whole genome shotgun (WGS) entry which is preliminary data.</text>
</comment>
<reference evidence="1 2" key="1">
    <citation type="journal article" date="2014" name="BMC Genomics">
        <title>Genome and secretome analysis of the hemibiotrophic fungal pathogen, Moniliophthora roreri, which causes frosty pod rot disease of cacao: mechanisms of the biotrophic and necrotrophic phases.</title>
        <authorList>
            <person name="Meinhardt L.W."/>
            <person name="Costa G.G.L."/>
            <person name="Thomazella D.P.T."/>
            <person name="Teixeira P.J.P.L."/>
            <person name="Carazzolle M.F."/>
            <person name="Schuster S.C."/>
            <person name="Carlson J.E."/>
            <person name="Guiltinan M.J."/>
            <person name="Mieczkowski P."/>
            <person name="Farmer A."/>
            <person name="Ramaraj T."/>
            <person name="Crozier J."/>
            <person name="Davis R.E."/>
            <person name="Shao J."/>
            <person name="Melnick R.L."/>
            <person name="Pereira G.A.G."/>
            <person name="Bailey B.A."/>
        </authorList>
    </citation>
    <scope>NUCLEOTIDE SEQUENCE [LARGE SCALE GENOMIC DNA]</scope>
    <source>
        <strain evidence="1 2">MCA 2997</strain>
    </source>
</reference>
<dbReference type="EMBL" id="AWSO01001718">
    <property type="protein sequence ID" value="ESK82986.1"/>
    <property type="molecule type" value="Genomic_DNA"/>
</dbReference>
<evidence type="ECO:0000313" key="2">
    <source>
        <dbReference type="Proteomes" id="UP000017559"/>
    </source>
</evidence>